<keyword evidence="1" id="KW-0732">Signal</keyword>
<dbReference type="InterPro" id="IPR007210">
    <property type="entry name" value="ABC_Gly_betaine_transp_sub-bd"/>
</dbReference>
<dbReference type="EMBL" id="CP098242">
    <property type="protein sequence ID" value="WAW09358.1"/>
    <property type="molecule type" value="Genomic_DNA"/>
</dbReference>
<dbReference type="Pfam" id="PF04069">
    <property type="entry name" value="OpuAC"/>
    <property type="match status" value="1"/>
</dbReference>
<sequence>MSKKENIKKLIRHVALAAGLASAFAVSAPAVAQVCEVSRPVVFANLDWDANGFHMEVAKRIVEAGYGCRTDHLSGSTLPMFQGMVRGDIDVTMETWLSNLSDVYDKAVADGKVVQVGVNYDDAKLGWYVPRYLIEGDAKRHIPARAPDLKSVFDLPKYKALFRDPEEPQKGRFYNGILGWTLEATSTRKLQAYGLNDSFTNFHSGTGAALDAAISSAYERGRPIVFAYWGPTWILGKYDMVMLEEPPFDKEKWARLINPRQSPEGAGVAFPDVSVLVVVSKKFHQQAPKLVDFLSKYRTSNKLTSDALAYMQANKGVTAKDAALHFLKTRQDIWEKWIPADVAARVKASL</sequence>
<dbReference type="GO" id="GO:0043190">
    <property type="term" value="C:ATP-binding cassette (ABC) transporter complex"/>
    <property type="evidence" value="ECO:0007669"/>
    <property type="project" value="InterPro"/>
</dbReference>
<evidence type="ECO:0000259" key="2">
    <source>
        <dbReference type="Pfam" id="PF04069"/>
    </source>
</evidence>
<dbReference type="RefSeq" id="WP_269308356.1">
    <property type="nucleotide sequence ID" value="NZ_CP098242.1"/>
</dbReference>
<dbReference type="SUPFAM" id="SSF53850">
    <property type="entry name" value="Periplasmic binding protein-like II"/>
    <property type="match status" value="1"/>
</dbReference>
<evidence type="ECO:0000313" key="4">
    <source>
        <dbReference type="Proteomes" id="UP001156215"/>
    </source>
</evidence>
<gene>
    <name evidence="3" type="ORF">NB640_08850</name>
</gene>
<evidence type="ECO:0000256" key="1">
    <source>
        <dbReference type="SAM" id="SignalP"/>
    </source>
</evidence>
<dbReference type="CDD" id="cd13641">
    <property type="entry name" value="PBP2_HisX_like"/>
    <property type="match status" value="1"/>
</dbReference>
<dbReference type="AlphaFoldDB" id="A0A9E9P2T8"/>
<evidence type="ECO:0000313" key="3">
    <source>
        <dbReference type="EMBL" id="WAW09358.1"/>
    </source>
</evidence>
<dbReference type="GO" id="GO:0022857">
    <property type="term" value="F:transmembrane transporter activity"/>
    <property type="evidence" value="ECO:0007669"/>
    <property type="project" value="InterPro"/>
</dbReference>
<proteinExistence type="predicted"/>
<dbReference type="Proteomes" id="UP001156215">
    <property type="component" value="Chromosome"/>
</dbReference>
<accession>A0A9E9P2T8</accession>
<organism evidence="3 4">
    <name type="scientific">Oxalobacter vibrioformis</name>
    <dbReference type="NCBI Taxonomy" id="933080"/>
    <lineage>
        <taxon>Bacteria</taxon>
        <taxon>Pseudomonadati</taxon>
        <taxon>Pseudomonadota</taxon>
        <taxon>Betaproteobacteria</taxon>
        <taxon>Burkholderiales</taxon>
        <taxon>Oxalobacteraceae</taxon>
        <taxon>Oxalobacter</taxon>
    </lineage>
</organism>
<dbReference type="Gene3D" id="3.40.190.100">
    <property type="entry name" value="Glycine betaine-binding periplasmic protein, domain 2"/>
    <property type="match status" value="1"/>
</dbReference>
<feature type="domain" description="ABC-type glycine betaine transport system substrate-binding" evidence="2">
    <location>
        <begin position="40"/>
        <end position="328"/>
    </location>
</feature>
<dbReference type="Gene3D" id="3.40.190.10">
    <property type="entry name" value="Periplasmic binding protein-like II"/>
    <property type="match status" value="1"/>
</dbReference>
<reference evidence="3" key="1">
    <citation type="journal article" date="2022" name="Front. Microbiol.">
        <title>New perspectives on an old grouping: The genomic and phenotypic variability of Oxalobacter formigenes and the implications for calcium oxalate stone prevention.</title>
        <authorList>
            <person name="Chmiel J.A."/>
            <person name="Carr C."/>
            <person name="Stuivenberg G.A."/>
            <person name="Venema R."/>
            <person name="Chanyi R.M."/>
            <person name="Al K.F."/>
            <person name="Giguere D."/>
            <person name="Say H."/>
            <person name="Akouris P.P."/>
            <person name="Dominguez Romero S.A."/>
            <person name="Kwong A."/>
            <person name="Tai V."/>
            <person name="Koval S.F."/>
            <person name="Razvi H."/>
            <person name="Bjazevic J."/>
            <person name="Burton J.P."/>
        </authorList>
    </citation>
    <scope>NUCLEOTIDE SEQUENCE</scope>
    <source>
        <strain evidence="3">WoOx3</strain>
    </source>
</reference>
<keyword evidence="4" id="KW-1185">Reference proteome</keyword>
<feature type="chain" id="PRO_5038935982" evidence="1">
    <location>
        <begin position="33"/>
        <end position="350"/>
    </location>
</feature>
<feature type="signal peptide" evidence="1">
    <location>
        <begin position="1"/>
        <end position="32"/>
    </location>
</feature>
<name>A0A9E9P2T8_9BURK</name>
<protein>
    <submittedName>
        <fullName evidence="3">ABC transporter substrate-binding protein</fullName>
    </submittedName>
</protein>
<dbReference type="KEGG" id="ovb:NB640_08850"/>